<organism evidence="1 2">
    <name type="scientific">Serratia symbiotica</name>
    <dbReference type="NCBI Taxonomy" id="138074"/>
    <lineage>
        <taxon>Bacteria</taxon>
        <taxon>Pseudomonadati</taxon>
        <taxon>Pseudomonadota</taxon>
        <taxon>Gammaproteobacteria</taxon>
        <taxon>Enterobacterales</taxon>
        <taxon>Yersiniaceae</taxon>
        <taxon>Serratia</taxon>
    </lineage>
</organism>
<dbReference type="Proteomes" id="UP000042738">
    <property type="component" value="Chromosome"/>
</dbReference>
<protein>
    <submittedName>
        <fullName evidence="1">DUF4928 family protein</fullName>
    </submittedName>
</protein>
<dbReference type="REBASE" id="439012">
    <property type="entry name" value="Ssy23ORF1880P"/>
</dbReference>
<gene>
    <name evidence="1" type="ORF">SYMBAF_01875</name>
</gene>
<dbReference type="Pfam" id="PF16280">
    <property type="entry name" value="DUF4928"/>
    <property type="match status" value="1"/>
</dbReference>
<accession>A0A068YZ91</accession>
<evidence type="ECO:0000313" key="2">
    <source>
        <dbReference type="Proteomes" id="UP000042738"/>
    </source>
</evidence>
<reference evidence="1 2" key="1">
    <citation type="journal article" date="2014" name="Genome Announc.">
        <title>Whole-Genome Sequence of Serratia symbiotica Strain CWBI-2.3T, a Free-Living Symbiont of the Black Bean Aphid Aphis fabae.</title>
        <authorList>
            <person name="Foray V."/>
            <person name="Grigorescu A.S."/>
            <person name="Sabri A."/>
            <person name="Haubruge E."/>
            <person name="Lognay G."/>
            <person name="Francis F."/>
            <person name="Fauconnier M.L."/>
            <person name="Hance T."/>
            <person name="Thonart P."/>
        </authorList>
    </citation>
    <scope>NUCLEOTIDE SEQUENCE [LARGE SCALE GENOMIC DNA]</scope>
    <source>
        <strain evidence="1">CWBI-2.3</strain>
    </source>
</reference>
<dbReference type="RefSeq" id="WP_040264647.1">
    <property type="nucleotide sequence ID" value="NZ_CP050855.1"/>
</dbReference>
<dbReference type="AlphaFoldDB" id="A0A068YZ91"/>
<dbReference type="STRING" id="138074.SYMBAF_180003"/>
<sequence>MNTLPSAINTVLEAFAINNAVNGNKGPIAALLVINRHVLEKQKAGTLEWPLNSDDWKTGKQGQVKGLGGPATQKVLSDHGLMRMLASEGGRTSRGSMQLMMDYIELLNQLHKNNGTLDLLACECFWIAKAKDYFERRPFILSIDPLWGVRRAIRHLLSQAQNRQNEGTGSKFVGSLMQHMVGAKLDVLLGEGNIKHHHSNQNDSGSSRRGDFDYEDMVLHVTNMPTEALLSKCITNLEGGYKPLVITSSKGTVVLEALLETFGNGAYDGRVDILEFEQFLASNVIELGRFNAAGRKASLSKIIEAYNRIIETVEYDLSMKIELGDQ</sequence>
<dbReference type="InterPro" id="IPR032564">
    <property type="entry name" value="DUF4928"/>
</dbReference>
<name>A0A068YZ91_9GAMM</name>
<dbReference type="GeneID" id="93735273"/>
<dbReference type="EMBL" id="CP050855">
    <property type="protein sequence ID" value="QLH61934.1"/>
    <property type="molecule type" value="Genomic_DNA"/>
</dbReference>
<proteinExistence type="predicted"/>
<evidence type="ECO:0000313" key="1">
    <source>
        <dbReference type="EMBL" id="QLH61934.1"/>
    </source>
</evidence>